<evidence type="ECO:0000313" key="2">
    <source>
        <dbReference type="EMBL" id="GIE65399.1"/>
    </source>
</evidence>
<gene>
    <name evidence="2" type="ORF">Apa02nite_015070</name>
</gene>
<protein>
    <submittedName>
        <fullName evidence="2">Uncharacterized protein</fullName>
    </submittedName>
</protein>
<comment type="caution">
    <text evidence="2">The sequence shown here is derived from an EMBL/GenBank/DDBJ whole genome shotgun (WGS) entry which is preliminary data.</text>
</comment>
<evidence type="ECO:0000256" key="1">
    <source>
        <dbReference type="SAM" id="MobiDB-lite"/>
    </source>
</evidence>
<dbReference type="EMBL" id="BOMS01000018">
    <property type="protein sequence ID" value="GIE65399.1"/>
    <property type="molecule type" value="Genomic_DNA"/>
</dbReference>
<keyword evidence="3" id="KW-1185">Reference proteome</keyword>
<reference evidence="2 3" key="1">
    <citation type="submission" date="2021-01" db="EMBL/GenBank/DDBJ databases">
        <title>Whole genome shotgun sequence of Actinoplanes palleronii NBRC 14916.</title>
        <authorList>
            <person name="Komaki H."/>
            <person name="Tamura T."/>
        </authorList>
    </citation>
    <scope>NUCLEOTIDE SEQUENCE [LARGE SCALE GENOMIC DNA]</scope>
    <source>
        <strain evidence="2 3">NBRC 14916</strain>
    </source>
</reference>
<dbReference type="RefSeq" id="WP_203824393.1">
    <property type="nucleotide sequence ID" value="NZ_BAAATY010000008.1"/>
</dbReference>
<proteinExistence type="predicted"/>
<evidence type="ECO:0000313" key="3">
    <source>
        <dbReference type="Proteomes" id="UP000624709"/>
    </source>
</evidence>
<organism evidence="2 3">
    <name type="scientific">Actinoplanes palleronii</name>
    <dbReference type="NCBI Taxonomy" id="113570"/>
    <lineage>
        <taxon>Bacteria</taxon>
        <taxon>Bacillati</taxon>
        <taxon>Actinomycetota</taxon>
        <taxon>Actinomycetes</taxon>
        <taxon>Micromonosporales</taxon>
        <taxon>Micromonosporaceae</taxon>
        <taxon>Actinoplanes</taxon>
    </lineage>
</organism>
<dbReference type="Proteomes" id="UP000624709">
    <property type="component" value="Unassembled WGS sequence"/>
</dbReference>
<name>A0ABQ4B401_9ACTN</name>
<feature type="region of interest" description="Disordered" evidence="1">
    <location>
        <begin position="145"/>
        <end position="169"/>
    </location>
</feature>
<feature type="compositionally biased region" description="Polar residues" evidence="1">
    <location>
        <begin position="159"/>
        <end position="169"/>
    </location>
</feature>
<sequence length="169" mass="17846">MSSNQIDSAAQVAMLVPQSTRDNYVEQIRRAAVARGITLAAARSEKVKAWRIQHEATPLDGYNVLADWLEGADLGISESVDPAEAAKVRALESAKRDPQAPQSVLDLSDAELRKEIDAARSAQVSAGAPVITDDGAEIPASKVDAILADDEKPSEAAKPSTSARPSTSK</sequence>
<accession>A0ABQ4B401</accession>